<comment type="catalytic activity">
    <reaction evidence="2">
        <text>oxidized coenzyme F420-(gamma-L-Glu)(n) + a quinol + H(+) = reduced coenzyme F420-(gamma-L-Glu)(n) + a quinone</text>
        <dbReference type="Rhea" id="RHEA:39663"/>
        <dbReference type="Rhea" id="RHEA-COMP:12939"/>
        <dbReference type="Rhea" id="RHEA-COMP:14378"/>
        <dbReference type="ChEBI" id="CHEBI:15378"/>
        <dbReference type="ChEBI" id="CHEBI:24646"/>
        <dbReference type="ChEBI" id="CHEBI:132124"/>
        <dbReference type="ChEBI" id="CHEBI:133980"/>
        <dbReference type="ChEBI" id="CHEBI:139511"/>
    </reaction>
</comment>
<name>A0A378U8Z3_MYCFO</name>
<evidence type="ECO:0000256" key="3">
    <source>
        <dbReference type="SAM" id="MobiDB-lite"/>
    </source>
</evidence>
<dbReference type="EC" id="1.-.-.-" evidence="4"/>
<dbReference type="SUPFAM" id="SSF50475">
    <property type="entry name" value="FMN-binding split barrel"/>
    <property type="match status" value="1"/>
</dbReference>
<dbReference type="Pfam" id="PF04075">
    <property type="entry name" value="F420H2_quin_red"/>
    <property type="match status" value="1"/>
</dbReference>
<dbReference type="InterPro" id="IPR004378">
    <property type="entry name" value="F420H2_quin_Rdtase"/>
</dbReference>
<dbReference type="Proteomes" id="UP000255389">
    <property type="component" value="Unassembled WGS sequence"/>
</dbReference>
<organism evidence="4 5">
    <name type="scientific">Mycolicibacterium fortuitum</name>
    <name type="common">Mycobacterium fortuitum</name>
    <dbReference type="NCBI Taxonomy" id="1766"/>
    <lineage>
        <taxon>Bacteria</taxon>
        <taxon>Bacillati</taxon>
        <taxon>Actinomycetota</taxon>
        <taxon>Actinomycetes</taxon>
        <taxon>Mycobacteriales</taxon>
        <taxon>Mycobacteriaceae</taxon>
        <taxon>Mycolicibacterium</taxon>
    </lineage>
</organism>
<dbReference type="GO" id="GO:0070967">
    <property type="term" value="F:coenzyme F420 binding"/>
    <property type="evidence" value="ECO:0007669"/>
    <property type="project" value="TreeGrafter"/>
</dbReference>
<dbReference type="InterPro" id="IPR012349">
    <property type="entry name" value="Split_barrel_FMN-bd"/>
</dbReference>
<evidence type="ECO:0000313" key="5">
    <source>
        <dbReference type="Proteomes" id="UP000255389"/>
    </source>
</evidence>
<dbReference type="AlphaFoldDB" id="A0A378U8Z3"/>
<feature type="region of interest" description="Disordered" evidence="3">
    <location>
        <begin position="112"/>
        <end position="150"/>
    </location>
</feature>
<keyword evidence="4" id="KW-0560">Oxidoreductase</keyword>
<protein>
    <submittedName>
        <fullName evidence="4">Deazaflavin-dependent nitroreductase family protein</fullName>
        <ecNumber evidence="4">1.-.-.-</ecNumber>
    </submittedName>
</protein>
<reference evidence="4 5" key="1">
    <citation type="submission" date="2018-06" db="EMBL/GenBank/DDBJ databases">
        <authorList>
            <consortium name="Pathogen Informatics"/>
            <person name="Doyle S."/>
        </authorList>
    </citation>
    <scope>NUCLEOTIDE SEQUENCE [LARGE SCALE GENOMIC DNA]</scope>
    <source>
        <strain evidence="4 5">NCTC1542</strain>
    </source>
</reference>
<dbReference type="GO" id="GO:0052755">
    <property type="term" value="F:coenzyme F420H2:quinone oxidoreductase activity"/>
    <property type="evidence" value="ECO:0007669"/>
    <property type="project" value="RHEA"/>
</dbReference>
<dbReference type="NCBIfam" id="TIGR00026">
    <property type="entry name" value="hi_GC_TIGR00026"/>
    <property type="match status" value="1"/>
</dbReference>
<dbReference type="EMBL" id="UGQY01000001">
    <property type="protein sequence ID" value="STZ73797.1"/>
    <property type="molecule type" value="Genomic_DNA"/>
</dbReference>
<proteinExistence type="inferred from homology"/>
<dbReference type="PANTHER" id="PTHR39428:SF1">
    <property type="entry name" value="F420H(2)-DEPENDENT QUINONE REDUCTASE RV1261C"/>
    <property type="match status" value="1"/>
</dbReference>
<evidence type="ECO:0000313" key="4">
    <source>
        <dbReference type="EMBL" id="STZ73797.1"/>
    </source>
</evidence>
<comment type="similarity">
    <text evidence="1">Belongs to the F420H(2)-dependent quinone reductase family.</text>
</comment>
<gene>
    <name evidence="4" type="primary">ddn_1</name>
    <name evidence="4" type="ORF">NCTC1542_01345</name>
</gene>
<evidence type="ECO:0000256" key="2">
    <source>
        <dbReference type="ARBA" id="ARBA00049106"/>
    </source>
</evidence>
<dbReference type="Gene3D" id="2.30.110.10">
    <property type="entry name" value="Electron Transport, Fmn-binding Protein, Chain A"/>
    <property type="match status" value="1"/>
</dbReference>
<dbReference type="GO" id="GO:0005886">
    <property type="term" value="C:plasma membrane"/>
    <property type="evidence" value="ECO:0007669"/>
    <property type="project" value="TreeGrafter"/>
</dbReference>
<sequence>MTDIDPDFDKSELVADVAALDEFNRNVVEEFRANGGKVGGPFEGGTLLLLHTTGAKSGQPRLSPLAYLDVDGKILIVGSYAGGPKDPAWVHNLRANPKARIEIGTDAYDVTAGNCPPTSATRRTQDRRAGAGFRRVPGQDHPGDSAVRTPAGVAPNLSLCADFRRKVAHKLRFERSTTAVR</sequence>
<evidence type="ECO:0000256" key="1">
    <source>
        <dbReference type="ARBA" id="ARBA00008710"/>
    </source>
</evidence>
<dbReference type="PANTHER" id="PTHR39428">
    <property type="entry name" value="F420H(2)-DEPENDENT QUINONE REDUCTASE RV1261C"/>
    <property type="match status" value="1"/>
</dbReference>
<accession>A0A378U8Z3</accession>